<proteinExistence type="predicted"/>
<name>A0A7J9MP93_GOSSC</name>
<dbReference type="Pfam" id="PF10551">
    <property type="entry name" value="MULE"/>
    <property type="match status" value="1"/>
</dbReference>
<evidence type="ECO:0000259" key="1">
    <source>
        <dbReference type="Pfam" id="PF10551"/>
    </source>
</evidence>
<dbReference type="EMBL" id="JABFAF010000012">
    <property type="protein sequence ID" value="MBA0872872.1"/>
    <property type="molecule type" value="Genomic_DNA"/>
</dbReference>
<gene>
    <name evidence="2" type="ORF">Goshw_022362</name>
</gene>
<dbReference type="InterPro" id="IPR018289">
    <property type="entry name" value="MULE_transposase_dom"/>
</dbReference>
<protein>
    <recommendedName>
        <fullName evidence="1">MULE transposase domain-containing protein</fullName>
    </recommendedName>
</protein>
<reference evidence="2 3" key="1">
    <citation type="journal article" date="2019" name="Genome Biol. Evol.">
        <title>Insights into the evolution of the New World diploid cottons (Gossypium, subgenus Houzingenia) based on genome sequencing.</title>
        <authorList>
            <person name="Grover C.E."/>
            <person name="Arick M.A. 2nd"/>
            <person name="Thrash A."/>
            <person name="Conover J.L."/>
            <person name="Sanders W.S."/>
            <person name="Peterson D.G."/>
            <person name="Frelichowski J.E."/>
            <person name="Scheffler J.A."/>
            <person name="Scheffler B.E."/>
            <person name="Wendel J.F."/>
        </authorList>
    </citation>
    <scope>NUCLEOTIDE SEQUENCE [LARGE SCALE GENOMIC DNA]</scope>
    <source>
        <strain evidence="2">1</strain>
        <tissue evidence="2">Leaf</tissue>
    </source>
</reference>
<feature type="domain" description="MULE transposase" evidence="1">
    <location>
        <begin position="1"/>
        <end position="72"/>
    </location>
</feature>
<comment type="caution">
    <text evidence="2">The sequence shown here is derived from an EMBL/GenBank/DDBJ whole genome shotgun (WGS) entry which is preliminary data.</text>
</comment>
<feature type="non-terminal residue" evidence="2">
    <location>
        <position position="1"/>
    </location>
</feature>
<accession>A0A7J9MP93</accession>
<keyword evidence="3" id="KW-1185">Reference proteome</keyword>
<sequence length="193" mass="22758">LDGCFLEDPFKSEFLLTVGRDTNSQIFPIAWVVVKVDYTDSWAWFLNFLSTDLELEHRYVYTIISDQQKVIEYNNLGLVMSFDSVEDRNCVRQVFTNRLGRKLGKSYGFDSWQIVKCTTERETKMMTRIVENKKLRNGWKQNYGPLVKAKFDANKKDCVEWQLIWNGENRCELRKGNCQYTVDLSQRICSCRS</sequence>
<dbReference type="Proteomes" id="UP000593576">
    <property type="component" value="Unassembled WGS sequence"/>
</dbReference>
<dbReference type="PANTHER" id="PTHR31973:SF187">
    <property type="entry name" value="MUTATOR TRANSPOSASE MUDRA PROTEIN"/>
    <property type="match status" value="1"/>
</dbReference>
<dbReference type="OrthoDB" id="1300239at2759"/>
<dbReference type="PANTHER" id="PTHR31973">
    <property type="entry name" value="POLYPROTEIN, PUTATIVE-RELATED"/>
    <property type="match status" value="1"/>
</dbReference>
<evidence type="ECO:0000313" key="3">
    <source>
        <dbReference type="Proteomes" id="UP000593576"/>
    </source>
</evidence>
<organism evidence="2 3">
    <name type="scientific">Gossypium schwendimanii</name>
    <name type="common">Cotton</name>
    <dbReference type="NCBI Taxonomy" id="34291"/>
    <lineage>
        <taxon>Eukaryota</taxon>
        <taxon>Viridiplantae</taxon>
        <taxon>Streptophyta</taxon>
        <taxon>Embryophyta</taxon>
        <taxon>Tracheophyta</taxon>
        <taxon>Spermatophyta</taxon>
        <taxon>Magnoliopsida</taxon>
        <taxon>eudicotyledons</taxon>
        <taxon>Gunneridae</taxon>
        <taxon>Pentapetalae</taxon>
        <taxon>rosids</taxon>
        <taxon>malvids</taxon>
        <taxon>Malvales</taxon>
        <taxon>Malvaceae</taxon>
        <taxon>Malvoideae</taxon>
        <taxon>Gossypium</taxon>
    </lineage>
</organism>
<dbReference type="AlphaFoldDB" id="A0A7J9MP93"/>
<evidence type="ECO:0000313" key="2">
    <source>
        <dbReference type="EMBL" id="MBA0872872.1"/>
    </source>
</evidence>